<organism evidence="1 2">
    <name type="scientific">Chaetomium fimeti</name>
    <dbReference type="NCBI Taxonomy" id="1854472"/>
    <lineage>
        <taxon>Eukaryota</taxon>
        <taxon>Fungi</taxon>
        <taxon>Dikarya</taxon>
        <taxon>Ascomycota</taxon>
        <taxon>Pezizomycotina</taxon>
        <taxon>Sordariomycetes</taxon>
        <taxon>Sordariomycetidae</taxon>
        <taxon>Sordariales</taxon>
        <taxon>Chaetomiaceae</taxon>
        <taxon>Chaetomium</taxon>
    </lineage>
</organism>
<dbReference type="AlphaFoldDB" id="A0AAE0LQF6"/>
<accession>A0AAE0LQF6</accession>
<comment type="caution">
    <text evidence="1">The sequence shown here is derived from an EMBL/GenBank/DDBJ whole genome shotgun (WGS) entry which is preliminary data.</text>
</comment>
<dbReference type="RefSeq" id="XP_062657171.1">
    <property type="nucleotide sequence ID" value="XM_062800108.1"/>
</dbReference>
<evidence type="ECO:0000313" key="1">
    <source>
        <dbReference type="EMBL" id="KAK3293657.1"/>
    </source>
</evidence>
<reference evidence="1" key="2">
    <citation type="submission" date="2023-06" db="EMBL/GenBank/DDBJ databases">
        <authorList>
            <consortium name="Lawrence Berkeley National Laboratory"/>
            <person name="Haridas S."/>
            <person name="Hensen N."/>
            <person name="Bonometti L."/>
            <person name="Westerberg I."/>
            <person name="Brannstrom I.O."/>
            <person name="Guillou S."/>
            <person name="Cros-Aarteil S."/>
            <person name="Calhoun S."/>
            <person name="Kuo A."/>
            <person name="Mondo S."/>
            <person name="Pangilinan J."/>
            <person name="Riley R."/>
            <person name="Labutti K."/>
            <person name="Andreopoulos B."/>
            <person name="Lipzen A."/>
            <person name="Chen C."/>
            <person name="Yanf M."/>
            <person name="Daum C."/>
            <person name="Ng V."/>
            <person name="Clum A."/>
            <person name="Steindorff A."/>
            <person name="Ohm R."/>
            <person name="Martin F."/>
            <person name="Silar P."/>
            <person name="Natvig D."/>
            <person name="Lalanne C."/>
            <person name="Gautier V."/>
            <person name="Ament-Velasquez S.L."/>
            <person name="Kruys A."/>
            <person name="Hutchinson M.I."/>
            <person name="Powell A.J."/>
            <person name="Barry K."/>
            <person name="Miller A.N."/>
            <person name="Grigoriev I.V."/>
            <person name="Debuchy R."/>
            <person name="Gladieux P."/>
            <person name="Thoren M.H."/>
            <person name="Johannesson H."/>
        </authorList>
    </citation>
    <scope>NUCLEOTIDE SEQUENCE</scope>
    <source>
        <strain evidence="1">CBS 168.71</strain>
    </source>
</reference>
<reference evidence="1" key="1">
    <citation type="journal article" date="2023" name="Mol. Phylogenet. Evol.">
        <title>Genome-scale phylogeny and comparative genomics of the fungal order Sordariales.</title>
        <authorList>
            <person name="Hensen N."/>
            <person name="Bonometti L."/>
            <person name="Westerberg I."/>
            <person name="Brannstrom I.O."/>
            <person name="Guillou S."/>
            <person name="Cros-Aarteil S."/>
            <person name="Calhoun S."/>
            <person name="Haridas S."/>
            <person name="Kuo A."/>
            <person name="Mondo S."/>
            <person name="Pangilinan J."/>
            <person name="Riley R."/>
            <person name="LaButti K."/>
            <person name="Andreopoulos B."/>
            <person name="Lipzen A."/>
            <person name="Chen C."/>
            <person name="Yan M."/>
            <person name="Daum C."/>
            <person name="Ng V."/>
            <person name="Clum A."/>
            <person name="Steindorff A."/>
            <person name="Ohm R.A."/>
            <person name="Martin F."/>
            <person name="Silar P."/>
            <person name="Natvig D.O."/>
            <person name="Lalanne C."/>
            <person name="Gautier V."/>
            <person name="Ament-Velasquez S.L."/>
            <person name="Kruys A."/>
            <person name="Hutchinson M.I."/>
            <person name="Powell A.J."/>
            <person name="Barry K."/>
            <person name="Miller A.N."/>
            <person name="Grigoriev I.V."/>
            <person name="Debuchy R."/>
            <person name="Gladieux P."/>
            <person name="Hiltunen Thoren M."/>
            <person name="Johannesson H."/>
        </authorList>
    </citation>
    <scope>NUCLEOTIDE SEQUENCE</scope>
    <source>
        <strain evidence="1">CBS 168.71</strain>
    </source>
</reference>
<proteinExistence type="predicted"/>
<evidence type="ECO:0000313" key="2">
    <source>
        <dbReference type="Proteomes" id="UP001278766"/>
    </source>
</evidence>
<protein>
    <recommendedName>
        <fullName evidence="3">Protein kinase domain-containing protein</fullName>
    </recommendedName>
</protein>
<dbReference type="EMBL" id="JAUEPN010000006">
    <property type="protein sequence ID" value="KAK3293657.1"/>
    <property type="molecule type" value="Genomic_DNA"/>
</dbReference>
<name>A0AAE0LQF6_9PEZI</name>
<feature type="non-terminal residue" evidence="1">
    <location>
        <position position="1"/>
    </location>
</feature>
<feature type="non-terminal residue" evidence="1">
    <location>
        <position position="280"/>
    </location>
</feature>
<dbReference type="InterPro" id="IPR011009">
    <property type="entry name" value="Kinase-like_dom_sf"/>
</dbReference>
<gene>
    <name evidence="1" type="ORF">B0H64DRAFT_302210</name>
</gene>
<evidence type="ECO:0008006" key="3">
    <source>
        <dbReference type="Google" id="ProtNLM"/>
    </source>
</evidence>
<sequence length="280" mass="32098">TDNGGGNPATKTGFLKLCDRRFSHGLRKQEGADAWTPAIEDAYVESIRTGTIHQFVHDLRHVKDFRDNQTSLDDAHFEAYLADLVLEQYTAEIAVYDALRHHQGTVVPRLLAAVDLDLTPPGAEDNELFHVKGLLLEYYESFPLSKLSPEEAPQSAWQSIVDQGIAAVHVLGDHYIMDDDRRPLNFIVFPDNKKDEGFRVLMVDFGCCRFKREDESKEEWASEKITMDEEGAVGYLMKKWLDKKHGFQLHYEPSNRYHADGLEYAQEIARAELEQWDLEK</sequence>
<dbReference type="Proteomes" id="UP001278766">
    <property type="component" value="Unassembled WGS sequence"/>
</dbReference>
<dbReference type="GeneID" id="87837056"/>
<keyword evidence="2" id="KW-1185">Reference proteome</keyword>
<dbReference type="SUPFAM" id="SSF56112">
    <property type="entry name" value="Protein kinase-like (PK-like)"/>
    <property type="match status" value="1"/>
</dbReference>